<dbReference type="AlphaFoldDB" id="A0A5N7ATM6"/>
<sequence>MGRSNFNLFQGFCGCQEHLRPLLISFGLDILRFQSRDNYIISQDSYCFCWTVETTPASKWILLSIPLRKPAIGAAVRVPDFGQIVPSPMKLLQS</sequence>
<keyword evidence="2" id="KW-1185">Reference proteome</keyword>
<dbReference type="EMBL" id="ML736323">
    <property type="protein sequence ID" value="KAE8373215.1"/>
    <property type="molecule type" value="Genomic_DNA"/>
</dbReference>
<reference evidence="1 2" key="1">
    <citation type="submission" date="2019-04" db="EMBL/GenBank/DDBJ databases">
        <title>Friends and foes A comparative genomics studyof 23 Aspergillus species from section Flavi.</title>
        <authorList>
            <consortium name="DOE Joint Genome Institute"/>
            <person name="Kjaerbolling I."/>
            <person name="Vesth T."/>
            <person name="Frisvad J.C."/>
            <person name="Nybo J.L."/>
            <person name="Theobald S."/>
            <person name="Kildgaard S."/>
            <person name="Isbrandt T."/>
            <person name="Kuo A."/>
            <person name="Sato A."/>
            <person name="Lyhne E.K."/>
            <person name="Kogle M.E."/>
            <person name="Wiebenga A."/>
            <person name="Kun R.S."/>
            <person name="Lubbers R.J."/>
            <person name="Makela M.R."/>
            <person name="Barry K."/>
            <person name="Chovatia M."/>
            <person name="Clum A."/>
            <person name="Daum C."/>
            <person name="Haridas S."/>
            <person name="He G."/>
            <person name="LaButti K."/>
            <person name="Lipzen A."/>
            <person name="Mondo S."/>
            <person name="Riley R."/>
            <person name="Salamov A."/>
            <person name="Simmons B.A."/>
            <person name="Magnuson J.K."/>
            <person name="Henrissat B."/>
            <person name="Mortensen U.H."/>
            <person name="Larsen T.O."/>
            <person name="Devries R.P."/>
            <person name="Grigoriev I.V."/>
            <person name="Machida M."/>
            <person name="Baker S.E."/>
            <person name="Andersen M.R."/>
        </authorList>
    </citation>
    <scope>NUCLEOTIDE SEQUENCE [LARGE SCALE GENOMIC DNA]</scope>
    <source>
        <strain evidence="1 2">IBT 29228</strain>
    </source>
</reference>
<protein>
    <submittedName>
        <fullName evidence="1">Uncharacterized protein</fullName>
    </submittedName>
</protein>
<evidence type="ECO:0000313" key="1">
    <source>
        <dbReference type="EMBL" id="KAE8373215.1"/>
    </source>
</evidence>
<gene>
    <name evidence="1" type="ORF">BDV26DRAFT_73512</name>
</gene>
<dbReference type="PROSITE" id="PS51257">
    <property type="entry name" value="PROKAR_LIPOPROTEIN"/>
    <property type="match status" value="1"/>
</dbReference>
<proteinExistence type="predicted"/>
<name>A0A5N7ATM6_9EURO</name>
<evidence type="ECO:0000313" key="2">
    <source>
        <dbReference type="Proteomes" id="UP000326198"/>
    </source>
</evidence>
<dbReference type="Proteomes" id="UP000326198">
    <property type="component" value="Unassembled WGS sequence"/>
</dbReference>
<accession>A0A5N7ATM6</accession>
<organism evidence="1 2">
    <name type="scientific">Aspergillus bertholletiae</name>
    <dbReference type="NCBI Taxonomy" id="1226010"/>
    <lineage>
        <taxon>Eukaryota</taxon>
        <taxon>Fungi</taxon>
        <taxon>Dikarya</taxon>
        <taxon>Ascomycota</taxon>
        <taxon>Pezizomycotina</taxon>
        <taxon>Eurotiomycetes</taxon>
        <taxon>Eurotiomycetidae</taxon>
        <taxon>Eurotiales</taxon>
        <taxon>Aspergillaceae</taxon>
        <taxon>Aspergillus</taxon>
        <taxon>Aspergillus subgen. Circumdati</taxon>
    </lineage>
</organism>